<dbReference type="AlphaFoldDB" id="A0A9N7VFH0"/>
<keyword evidence="4" id="KW-1185">Reference proteome</keyword>
<evidence type="ECO:0000256" key="1">
    <source>
        <dbReference type="ARBA" id="ARBA00023157"/>
    </source>
</evidence>
<dbReference type="EMBL" id="CADEAL010004102">
    <property type="protein sequence ID" value="CAB1451777.1"/>
    <property type="molecule type" value="Genomic_DNA"/>
</dbReference>
<dbReference type="FunFam" id="4.10.410.10:FF:000004">
    <property type="entry name" value="Tissue factor pathway inhibitor"/>
    <property type="match status" value="1"/>
</dbReference>
<dbReference type="SMART" id="SM00131">
    <property type="entry name" value="KU"/>
    <property type="match status" value="3"/>
</dbReference>
<dbReference type="Proteomes" id="UP001153269">
    <property type="component" value="Unassembled WGS sequence"/>
</dbReference>
<dbReference type="SUPFAM" id="SSF57362">
    <property type="entry name" value="BPTI-like"/>
    <property type="match status" value="3"/>
</dbReference>
<dbReference type="GO" id="GO:0005615">
    <property type="term" value="C:extracellular space"/>
    <property type="evidence" value="ECO:0007669"/>
    <property type="project" value="TreeGrafter"/>
</dbReference>
<dbReference type="Gene3D" id="4.10.410.10">
    <property type="entry name" value="Pancreatic trypsin inhibitor Kunitz domain"/>
    <property type="match status" value="3"/>
</dbReference>
<keyword evidence="1" id="KW-1015">Disulfide bond</keyword>
<reference evidence="3" key="1">
    <citation type="submission" date="2020-03" db="EMBL/GenBank/DDBJ databases">
        <authorList>
            <person name="Weist P."/>
        </authorList>
    </citation>
    <scope>NUCLEOTIDE SEQUENCE</scope>
</reference>
<sequence>MNVTCPEHFQVQGLNLQWLGSLLLLISHSKKKVKKEPPPPDCRDQPVAPLTPPLTCSSNTIAGGGQPELFIFNELCAMKDEVGPCKASKDRFFFNVDTGHCELFEYGGCGGNANNFETMEECEEMCLVSDDKNPCHLDVAFGPCRGMVKRYYFESASQECKDFYYGGCFGNANNFRSLAECQGRCPNPVKPTEAPEVHSHSAGRLDVVQPTEVPEELALIQPQVQLNGSYQDTSEGKHKGVCVSAEDRGTCDGAEKRFFFNSKTKRCQMFQYSGCGGNGNNFTSRKHCIRKCIRSGHGKMIRIKKKNLDSIVHRSV</sequence>
<comment type="caution">
    <text evidence="3">The sequence shown here is derived from an EMBL/GenBank/DDBJ whole genome shotgun (WGS) entry which is preliminary data.</text>
</comment>
<dbReference type="PANTHER" id="PTHR10083:SF374">
    <property type="entry name" value="BPTI_KUNITZ INHIBITOR DOMAIN-CONTAINING PROTEIN"/>
    <property type="match status" value="1"/>
</dbReference>
<evidence type="ECO:0000313" key="4">
    <source>
        <dbReference type="Proteomes" id="UP001153269"/>
    </source>
</evidence>
<dbReference type="InterPro" id="IPR002223">
    <property type="entry name" value="Kunitz_BPTI"/>
</dbReference>
<dbReference type="InterPro" id="IPR050098">
    <property type="entry name" value="TFPI/VKTCI-like"/>
</dbReference>
<organism evidence="3 4">
    <name type="scientific">Pleuronectes platessa</name>
    <name type="common">European plaice</name>
    <dbReference type="NCBI Taxonomy" id="8262"/>
    <lineage>
        <taxon>Eukaryota</taxon>
        <taxon>Metazoa</taxon>
        <taxon>Chordata</taxon>
        <taxon>Craniata</taxon>
        <taxon>Vertebrata</taxon>
        <taxon>Euteleostomi</taxon>
        <taxon>Actinopterygii</taxon>
        <taxon>Neopterygii</taxon>
        <taxon>Teleostei</taxon>
        <taxon>Neoteleostei</taxon>
        <taxon>Acanthomorphata</taxon>
        <taxon>Carangaria</taxon>
        <taxon>Pleuronectiformes</taxon>
        <taxon>Pleuronectoidei</taxon>
        <taxon>Pleuronectidae</taxon>
        <taxon>Pleuronectes</taxon>
    </lineage>
</organism>
<dbReference type="PANTHER" id="PTHR10083">
    <property type="entry name" value="KUNITZ-TYPE PROTEASE INHIBITOR-RELATED"/>
    <property type="match status" value="1"/>
</dbReference>
<protein>
    <recommendedName>
        <fullName evidence="2">BPTI/Kunitz inhibitor domain-containing protein</fullName>
    </recommendedName>
</protein>
<feature type="domain" description="BPTI/Kunitz inhibitor" evidence="2">
    <location>
        <begin position="135"/>
        <end position="185"/>
    </location>
</feature>
<dbReference type="PROSITE" id="PS50279">
    <property type="entry name" value="BPTI_KUNITZ_2"/>
    <property type="match status" value="3"/>
</dbReference>
<proteinExistence type="predicted"/>
<feature type="domain" description="BPTI/Kunitz inhibitor" evidence="2">
    <location>
        <begin position="76"/>
        <end position="126"/>
    </location>
</feature>
<dbReference type="PRINTS" id="PR00759">
    <property type="entry name" value="BASICPTASE"/>
</dbReference>
<dbReference type="InterPro" id="IPR036880">
    <property type="entry name" value="Kunitz_BPTI_sf"/>
</dbReference>
<gene>
    <name evidence="3" type="ORF">PLEPLA_LOCUS39503</name>
</gene>
<name>A0A9N7VFH0_PLEPL</name>
<accession>A0A9N7VFH0</accession>
<dbReference type="GO" id="GO:0004867">
    <property type="term" value="F:serine-type endopeptidase inhibitor activity"/>
    <property type="evidence" value="ECO:0007669"/>
    <property type="project" value="InterPro"/>
</dbReference>
<dbReference type="CDD" id="cd00109">
    <property type="entry name" value="Kunitz-type"/>
    <property type="match status" value="1"/>
</dbReference>
<dbReference type="Pfam" id="PF00014">
    <property type="entry name" value="Kunitz_BPTI"/>
    <property type="match status" value="3"/>
</dbReference>
<feature type="domain" description="BPTI/Kunitz inhibitor" evidence="2">
    <location>
        <begin position="242"/>
        <end position="292"/>
    </location>
</feature>
<evidence type="ECO:0000313" key="3">
    <source>
        <dbReference type="EMBL" id="CAB1451777.1"/>
    </source>
</evidence>
<dbReference type="PROSITE" id="PS00280">
    <property type="entry name" value="BPTI_KUNITZ_1"/>
    <property type="match status" value="3"/>
</dbReference>
<dbReference type="InterPro" id="IPR020901">
    <property type="entry name" value="Prtase_inh_Kunz-CS"/>
</dbReference>
<evidence type="ECO:0000259" key="2">
    <source>
        <dbReference type="PROSITE" id="PS50279"/>
    </source>
</evidence>